<dbReference type="SUPFAM" id="SSF53850">
    <property type="entry name" value="Periplasmic binding protein-like II"/>
    <property type="match status" value="1"/>
</dbReference>
<dbReference type="GO" id="GO:0043565">
    <property type="term" value="F:sequence-specific DNA binding"/>
    <property type="evidence" value="ECO:0007669"/>
    <property type="project" value="TreeGrafter"/>
</dbReference>
<dbReference type="GO" id="GO:0003700">
    <property type="term" value="F:DNA-binding transcription factor activity"/>
    <property type="evidence" value="ECO:0007669"/>
    <property type="project" value="InterPro"/>
</dbReference>
<keyword evidence="3" id="KW-0238">DNA-binding</keyword>
<comment type="similarity">
    <text evidence="1">Belongs to the LysR transcriptional regulatory family.</text>
</comment>
<dbReference type="EMBL" id="JABBFX010000001">
    <property type="protein sequence ID" value="NML44561.1"/>
    <property type="molecule type" value="Genomic_DNA"/>
</dbReference>
<keyword evidence="7" id="KW-1185">Reference proteome</keyword>
<dbReference type="PANTHER" id="PTHR30537">
    <property type="entry name" value="HTH-TYPE TRANSCRIPTIONAL REGULATOR"/>
    <property type="match status" value="1"/>
</dbReference>
<dbReference type="FunFam" id="1.10.10.10:FF:000001">
    <property type="entry name" value="LysR family transcriptional regulator"/>
    <property type="match status" value="1"/>
</dbReference>
<evidence type="ECO:0000256" key="1">
    <source>
        <dbReference type="ARBA" id="ARBA00009437"/>
    </source>
</evidence>
<dbReference type="InterPro" id="IPR036390">
    <property type="entry name" value="WH_DNA-bd_sf"/>
</dbReference>
<reference evidence="6 7" key="1">
    <citation type="submission" date="2020-04" db="EMBL/GenBank/DDBJ databases">
        <title>Ramlibacter sp. G-1-2-2 isolated from soil.</title>
        <authorList>
            <person name="Dahal R.H."/>
        </authorList>
    </citation>
    <scope>NUCLEOTIDE SEQUENCE [LARGE SCALE GENOMIC DNA]</scope>
    <source>
        <strain evidence="6 7">G-1-2-2</strain>
    </source>
</reference>
<dbReference type="PROSITE" id="PS50931">
    <property type="entry name" value="HTH_LYSR"/>
    <property type="match status" value="1"/>
</dbReference>
<dbReference type="Gene3D" id="1.10.10.10">
    <property type="entry name" value="Winged helix-like DNA-binding domain superfamily/Winged helix DNA-binding domain"/>
    <property type="match status" value="1"/>
</dbReference>
<dbReference type="Pfam" id="PF03466">
    <property type="entry name" value="LysR_substrate"/>
    <property type="match status" value="1"/>
</dbReference>
<dbReference type="InterPro" id="IPR005119">
    <property type="entry name" value="LysR_subst-bd"/>
</dbReference>
<dbReference type="GO" id="GO:0006351">
    <property type="term" value="P:DNA-templated transcription"/>
    <property type="evidence" value="ECO:0007669"/>
    <property type="project" value="TreeGrafter"/>
</dbReference>
<dbReference type="Pfam" id="PF00126">
    <property type="entry name" value="HTH_1"/>
    <property type="match status" value="1"/>
</dbReference>
<protein>
    <submittedName>
        <fullName evidence="6">LysR family transcriptional regulator</fullName>
    </submittedName>
</protein>
<dbReference type="Gene3D" id="3.40.190.290">
    <property type="match status" value="1"/>
</dbReference>
<dbReference type="RefSeq" id="WP_169418681.1">
    <property type="nucleotide sequence ID" value="NZ_JABBFX010000001.1"/>
</dbReference>
<evidence type="ECO:0000313" key="6">
    <source>
        <dbReference type="EMBL" id="NML44561.1"/>
    </source>
</evidence>
<dbReference type="SUPFAM" id="SSF46785">
    <property type="entry name" value="Winged helix' DNA-binding domain"/>
    <property type="match status" value="1"/>
</dbReference>
<gene>
    <name evidence="6" type="ORF">HHL11_12415</name>
</gene>
<evidence type="ECO:0000259" key="5">
    <source>
        <dbReference type="PROSITE" id="PS50931"/>
    </source>
</evidence>
<dbReference type="AlphaFoldDB" id="A0A848H4V4"/>
<keyword evidence="4" id="KW-0804">Transcription</keyword>
<evidence type="ECO:0000313" key="7">
    <source>
        <dbReference type="Proteomes" id="UP000541185"/>
    </source>
</evidence>
<evidence type="ECO:0000256" key="3">
    <source>
        <dbReference type="ARBA" id="ARBA00023125"/>
    </source>
</evidence>
<feature type="domain" description="HTH lysR-type" evidence="5">
    <location>
        <begin position="1"/>
        <end position="59"/>
    </location>
</feature>
<dbReference type="CDD" id="cd08472">
    <property type="entry name" value="PBP2_CrgA_like_3"/>
    <property type="match status" value="1"/>
</dbReference>
<evidence type="ECO:0000256" key="2">
    <source>
        <dbReference type="ARBA" id="ARBA00023015"/>
    </source>
</evidence>
<proteinExistence type="inferred from homology"/>
<evidence type="ECO:0000256" key="4">
    <source>
        <dbReference type="ARBA" id="ARBA00023163"/>
    </source>
</evidence>
<dbReference type="InterPro" id="IPR058163">
    <property type="entry name" value="LysR-type_TF_proteobact-type"/>
</dbReference>
<name>A0A848H4V4_9BURK</name>
<comment type="caution">
    <text evidence="6">The sequence shown here is derived from an EMBL/GenBank/DDBJ whole genome shotgun (WGS) entry which is preliminary data.</text>
</comment>
<dbReference type="PANTHER" id="PTHR30537:SF72">
    <property type="entry name" value="LYSR FAMILY TRANSCRIPTIONAL REGULATOR"/>
    <property type="match status" value="1"/>
</dbReference>
<dbReference type="Proteomes" id="UP000541185">
    <property type="component" value="Unassembled WGS sequence"/>
</dbReference>
<dbReference type="InterPro" id="IPR000847">
    <property type="entry name" value="LysR_HTH_N"/>
</dbReference>
<dbReference type="InterPro" id="IPR036388">
    <property type="entry name" value="WH-like_DNA-bd_sf"/>
</dbReference>
<keyword evidence="2" id="KW-0805">Transcription regulation</keyword>
<sequence length="321" mass="35097">MDRIDVMRLFTRIVDLGSFTAAAEDLNLPRATATYSLQQLERRLGVRLLHRTTRHVSPTLEGQAYYERCHRVLNEVEAAESFLGEAAAKPSGRLRVDMSTAIGSAFLFPHLGEFCARYPGIELEIGATDRLVDLLREGVDCVVRAGEPRDAGLVSRRVATMPTVTCASRSYIEAHGMPRTIEQFRNHLAVNFLSTATGKHSPFEFTVKGKAQAVTLKGRISVTSTEAYTACCLQGLGFIQAPRYRLERYLDSGELVEALPKFPPPPMPVAVMYPHHRQLAPRVRVFIDWVAERLQAPGPVPAAATAGTAASRAKAGANAGA</sequence>
<organism evidence="6 7">
    <name type="scientific">Ramlibacter agri</name>
    <dbReference type="NCBI Taxonomy" id="2728837"/>
    <lineage>
        <taxon>Bacteria</taxon>
        <taxon>Pseudomonadati</taxon>
        <taxon>Pseudomonadota</taxon>
        <taxon>Betaproteobacteria</taxon>
        <taxon>Burkholderiales</taxon>
        <taxon>Comamonadaceae</taxon>
        <taxon>Ramlibacter</taxon>
    </lineage>
</organism>
<accession>A0A848H4V4</accession>